<dbReference type="AlphaFoldDB" id="A0A518D077"/>
<dbReference type="CDD" id="cd03801">
    <property type="entry name" value="GT4_PimA-like"/>
    <property type="match status" value="1"/>
</dbReference>
<dbReference type="SUPFAM" id="SSF53756">
    <property type="entry name" value="UDP-Glycosyltransferase/glycogen phosphorylase"/>
    <property type="match status" value="1"/>
</dbReference>
<dbReference type="EMBL" id="CP036290">
    <property type="protein sequence ID" value="QDU84878.1"/>
    <property type="molecule type" value="Genomic_DNA"/>
</dbReference>
<name>A0A518D077_9BACT</name>
<organism evidence="5 6">
    <name type="scientific">Rohdeia mirabilis</name>
    <dbReference type="NCBI Taxonomy" id="2528008"/>
    <lineage>
        <taxon>Bacteria</taxon>
        <taxon>Pseudomonadati</taxon>
        <taxon>Planctomycetota</taxon>
        <taxon>Planctomycetia</taxon>
        <taxon>Planctomycetia incertae sedis</taxon>
        <taxon>Rohdeia</taxon>
    </lineage>
</organism>
<gene>
    <name evidence="5" type="primary">glgA_1</name>
    <name evidence="5" type="ORF">Pla163_19960</name>
</gene>
<dbReference type="Gene3D" id="3.40.50.2000">
    <property type="entry name" value="Glycogen Phosphorylase B"/>
    <property type="match status" value="2"/>
</dbReference>
<evidence type="ECO:0000259" key="4">
    <source>
        <dbReference type="Pfam" id="PF13579"/>
    </source>
</evidence>
<dbReference type="InterPro" id="IPR001296">
    <property type="entry name" value="Glyco_trans_1"/>
</dbReference>
<dbReference type="Pfam" id="PF00534">
    <property type="entry name" value="Glycos_transf_1"/>
    <property type="match status" value="1"/>
</dbReference>
<dbReference type="PANTHER" id="PTHR12526">
    <property type="entry name" value="GLYCOSYLTRANSFERASE"/>
    <property type="match status" value="1"/>
</dbReference>
<reference evidence="5 6" key="1">
    <citation type="submission" date="2019-02" db="EMBL/GenBank/DDBJ databases">
        <title>Deep-cultivation of Planctomycetes and their phenomic and genomic characterization uncovers novel biology.</title>
        <authorList>
            <person name="Wiegand S."/>
            <person name="Jogler M."/>
            <person name="Boedeker C."/>
            <person name="Pinto D."/>
            <person name="Vollmers J."/>
            <person name="Rivas-Marin E."/>
            <person name="Kohn T."/>
            <person name="Peeters S.H."/>
            <person name="Heuer A."/>
            <person name="Rast P."/>
            <person name="Oberbeckmann S."/>
            <person name="Bunk B."/>
            <person name="Jeske O."/>
            <person name="Meyerdierks A."/>
            <person name="Storesund J.E."/>
            <person name="Kallscheuer N."/>
            <person name="Luecker S."/>
            <person name="Lage O.M."/>
            <person name="Pohl T."/>
            <person name="Merkel B.J."/>
            <person name="Hornburger P."/>
            <person name="Mueller R.-W."/>
            <person name="Bruemmer F."/>
            <person name="Labrenz M."/>
            <person name="Spormann A.M."/>
            <person name="Op den Camp H."/>
            <person name="Overmann J."/>
            <person name="Amann R."/>
            <person name="Jetten M.S.M."/>
            <person name="Mascher T."/>
            <person name="Medema M.H."/>
            <person name="Devos D.P."/>
            <person name="Kaster A.-K."/>
            <person name="Ovreas L."/>
            <person name="Rohde M."/>
            <person name="Galperin M.Y."/>
            <person name="Jogler C."/>
        </authorList>
    </citation>
    <scope>NUCLEOTIDE SEQUENCE [LARGE SCALE GENOMIC DNA]</scope>
    <source>
        <strain evidence="5 6">Pla163</strain>
    </source>
</reference>
<keyword evidence="1 5" id="KW-0328">Glycosyltransferase</keyword>
<evidence type="ECO:0000313" key="6">
    <source>
        <dbReference type="Proteomes" id="UP000319342"/>
    </source>
</evidence>
<dbReference type="Pfam" id="PF13579">
    <property type="entry name" value="Glyco_trans_4_4"/>
    <property type="match status" value="1"/>
</dbReference>
<dbReference type="RefSeq" id="WP_145187193.1">
    <property type="nucleotide sequence ID" value="NZ_CP036290.1"/>
</dbReference>
<dbReference type="PANTHER" id="PTHR12526:SF510">
    <property type="entry name" value="D-INOSITOL 3-PHOSPHATE GLYCOSYLTRANSFERASE"/>
    <property type="match status" value="1"/>
</dbReference>
<dbReference type="OrthoDB" id="73743at2"/>
<evidence type="ECO:0000259" key="3">
    <source>
        <dbReference type="Pfam" id="PF00534"/>
    </source>
</evidence>
<feature type="domain" description="Glycosyltransferase subfamily 4-like N-terminal" evidence="4">
    <location>
        <begin position="21"/>
        <end position="176"/>
    </location>
</feature>
<evidence type="ECO:0000313" key="5">
    <source>
        <dbReference type="EMBL" id="QDU84878.1"/>
    </source>
</evidence>
<evidence type="ECO:0000256" key="2">
    <source>
        <dbReference type="ARBA" id="ARBA00022679"/>
    </source>
</evidence>
<keyword evidence="2 5" id="KW-0808">Transferase</keyword>
<dbReference type="GO" id="GO:0009011">
    <property type="term" value="F:alpha-1,4-glucan glucosyltransferase (ADP-glucose donor) activity"/>
    <property type="evidence" value="ECO:0007669"/>
    <property type="project" value="UniProtKB-EC"/>
</dbReference>
<proteinExistence type="predicted"/>
<dbReference type="EC" id="2.4.1.21" evidence="5"/>
<accession>A0A518D077</accession>
<sequence>MRLLMLSGDRQSATGARGPFHHMQREFSRWFDRIDVLSPRPDGPVTTTNLFGNVHLHPANTGRSGMRRWLVARGRELIAEHAHDLIVSHDYGWFYNGLAAARLTRATGVPYLSEIHHVPGVPVPADLREVLDRSIAKRYVRWASTRAAAFRVVNHHEMPRLLESWGVPPEKILVLPSLYIDLERYRPAPRERVRDVLFVGRMVNNKGLLPLIDALDEVRRTRPELRATFLGRGPLRRKVERRIAARGLDGAIELLDWVKTDDELIELYRTSRLLVCASTCEGGPRVTVEAMACGTPSVSTHVGVMPELIGDGRGGTLCGFDASSLAEAIGALLANDPMREQMQIEARAIAEGFAYHDVLAGYARGLHELVGLEAERRSDDTPAPPMPTTR</sequence>
<feature type="domain" description="Glycosyl transferase family 1" evidence="3">
    <location>
        <begin position="189"/>
        <end position="347"/>
    </location>
</feature>
<keyword evidence="6" id="KW-1185">Reference proteome</keyword>
<evidence type="ECO:0000256" key="1">
    <source>
        <dbReference type="ARBA" id="ARBA00022676"/>
    </source>
</evidence>
<protein>
    <submittedName>
        <fullName evidence="5">Capsular glucan synthase</fullName>
        <ecNumber evidence="5">2.4.1.21</ecNumber>
    </submittedName>
</protein>
<dbReference type="Proteomes" id="UP000319342">
    <property type="component" value="Chromosome"/>
</dbReference>
<dbReference type="InterPro" id="IPR028098">
    <property type="entry name" value="Glyco_trans_4-like_N"/>
</dbReference>